<evidence type="ECO:0000313" key="3">
    <source>
        <dbReference type="Proteomes" id="UP000019151"/>
    </source>
</evidence>
<proteinExistence type="predicted"/>
<sequence>MPSNSTSLRRAVIAGLTATALATAPRAAHAQTILYKVSVPRSAVTRTLEEAKNDTGVICKVTAKDYPAVKDTSARDTLLVQIRGDDREQLVAAPRGISFGVAGVKPATVDSGHTPAGVAPMKGKTWTGAQLTVTRTADQMFICTASIKRDSEPDDSTRHPFRAGVGASFTPLSGVSKVELYYDVTIFLPDAFRTPAGHRARWGIDAGLTNGRFAGTSDTSANPAVAAVAHPGKEPGKTDSVLYIRQSVTTTHARSSDLLSLYLAPTFRLSPGLFWVAHAEATKRDLSTTVTLKTTKPDSTLYPGTTLPDTVRLRPRIQPAGTTVPPLADTTRTFRSTQYDAFFGTGPLVVIKRSQVEFRTKLIFGVGSYGPVTTGSYVGSFRVTDFAHSFKLGGEVRGEFANTNPSIIVFLAKDYDIKHLAEFIFGSSSGDSSSK</sequence>
<dbReference type="KEGG" id="gba:J421_0891"/>
<evidence type="ECO:0000256" key="1">
    <source>
        <dbReference type="SAM" id="SignalP"/>
    </source>
</evidence>
<feature type="signal peptide" evidence="1">
    <location>
        <begin position="1"/>
        <end position="30"/>
    </location>
</feature>
<reference evidence="2 3" key="1">
    <citation type="journal article" date="2014" name="Genome Announc.">
        <title>Genome Sequence and Methylome of Soil Bacterium Gemmatirosa kalamazoonensis KBS708T, a Member of the Rarely Cultivated Gemmatimonadetes Phylum.</title>
        <authorList>
            <person name="Debruyn J.M."/>
            <person name="Radosevich M."/>
            <person name="Wommack K.E."/>
            <person name="Polson S.W."/>
            <person name="Hauser L.J."/>
            <person name="Fawaz M.N."/>
            <person name="Korlach J."/>
            <person name="Tsai Y.C."/>
        </authorList>
    </citation>
    <scope>NUCLEOTIDE SEQUENCE [LARGE SCALE GENOMIC DNA]</scope>
    <source>
        <strain evidence="2 3">KBS708</strain>
    </source>
</reference>
<dbReference type="Proteomes" id="UP000019151">
    <property type="component" value="Chromosome"/>
</dbReference>
<name>W0RGA5_9BACT</name>
<keyword evidence="1" id="KW-0732">Signal</keyword>
<dbReference type="AlphaFoldDB" id="W0RGA5"/>
<protein>
    <submittedName>
        <fullName evidence="2">Uncharacterized protein</fullName>
    </submittedName>
</protein>
<feature type="chain" id="PRO_5004794307" evidence="1">
    <location>
        <begin position="31"/>
        <end position="435"/>
    </location>
</feature>
<dbReference type="HOGENOM" id="CLU_629704_0_0_0"/>
<gene>
    <name evidence="2" type="ORF">J421_0891</name>
</gene>
<keyword evidence="3" id="KW-1185">Reference proteome</keyword>
<dbReference type="STRING" id="861299.J421_0891"/>
<evidence type="ECO:0000313" key="2">
    <source>
        <dbReference type="EMBL" id="AHG88428.1"/>
    </source>
</evidence>
<accession>W0RGA5</accession>
<organism evidence="2 3">
    <name type="scientific">Gemmatirosa kalamazoonensis</name>
    <dbReference type="NCBI Taxonomy" id="861299"/>
    <lineage>
        <taxon>Bacteria</taxon>
        <taxon>Pseudomonadati</taxon>
        <taxon>Gemmatimonadota</taxon>
        <taxon>Gemmatimonadia</taxon>
        <taxon>Gemmatimonadales</taxon>
        <taxon>Gemmatimonadaceae</taxon>
        <taxon>Gemmatirosa</taxon>
    </lineage>
</organism>
<dbReference type="EMBL" id="CP007128">
    <property type="protein sequence ID" value="AHG88428.1"/>
    <property type="molecule type" value="Genomic_DNA"/>
</dbReference>
<dbReference type="InParanoid" id="W0RGA5"/>